<evidence type="ECO:0000256" key="10">
    <source>
        <dbReference type="ARBA" id="ARBA00022801"/>
    </source>
</evidence>
<evidence type="ECO:0000256" key="16">
    <source>
        <dbReference type="ARBA" id="ARBA00037235"/>
    </source>
</evidence>
<evidence type="ECO:0000256" key="11">
    <source>
        <dbReference type="ARBA" id="ARBA00023098"/>
    </source>
</evidence>
<evidence type="ECO:0000256" key="21">
    <source>
        <dbReference type="SAM" id="SignalP"/>
    </source>
</evidence>
<evidence type="ECO:0000256" key="1">
    <source>
        <dbReference type="ARBA" id="ARBA00004207"/>
    </source>
</evidence>
<dbReference type="SUPFAM" id="SSF50939">
    <property type="entry name" value="Sialidases"/>
    <property type="match status" value="1"/>
</dbReference>
<evidence type="ECO:0000256" key="13">
    <source>
        <dbReference type="ARBA" id="ARBA00023180"/>
    </source>
</evidence>
<evidence type="ECO:0000256" key="17">
    <source>
        <dbReference type="ARBA" id="ARBA00038519"/>
    </source>
</evidence>
<reference evidence="23" key="6">
    <citation type="journal article" date="2012" name="PLoS ONE">
        <title>New insights on the sialidase protein family revealed by a phylogenetic analysis in metazoa.</title>
        <authorList>
            <person name="Giacopuzzi E."/>
            <person name="Bresciani R."/>
            <person name="Schauer R."/>
            <person name="Monti E."/>
            <person name="Borsani G."/>
        </authorList>
    </citation>
    <scope>NUCLEOTIDE SEQUENCE</scope>
</reference>
<keyword evidence="6" id="KW-1003">Cell membrane</keyword>
<keyword evidence="13" id="KW-0325">Glycoprotein</keyword>
<reference evidence="23" key="4">
    <citation type="journal article" date="2007" name="Biochem. J.">
        <title>Molecular cloning and biochemical characterization of sialidases from zebrafish (Danio rerio).</title>
        <authorList>
            <person name="Manzoni M."/>
            <person name="Colombi P."/>
            <person name="Papini N."/>
            <person name="Rubaga L."/>
            <person name="Tiso N."/>
            <person name="Preti A."/>
            <person name="Venerando B."/>
            <person name="Tettamanti G."/>
            <person name="Bresciani R."/>
            <person name="Argenton F."/>
            <person name="Borsani G."/>
            <person name="Monti E."/>
        </authorList>
    </citation>
    <scope>NUCLEOTIDE SEQUENCE</scope>
</reference>
<evidence type="ECO:0000256" key="14">
    <source>
        <dbReference type="ARBA" id="ARBA00023228"/>
    </source>
</evidence>
<comment type="similarity">
    <text evidence="5">Belongs to the glycosyl hydrolase 33 family.</text>
</comment>
<dbReference type="PANTHER" id="PTHR10628:SF25">
    <property type="entry name" value="SIALIDASE-1"/>
    <property type="match status" value="1"/>
</dbReference>
<name>K0Q6T7_OSCLO</name>
<evidence type="ECO:0000256" key="7">
    <source>
        <dbReference type="ARBA" id="ARBA00022553"/>
    </source>
</evidence>
<evidence type="ECO:0000256" key="15">
    <source>
        <dbReference type="ARBA" id="ARBA00023329"/>
    </source>
</evidence>
<comment type="function">
    <text evidence="16">Catalyzes the removal of sialic acid (N-acetylneuraminic acid) moieties from glycoproteins and glycolipids. To be active, it is strictly dependent on its presence in the multienzyme complex. Appears to have a preference for alpha 2-3 and alpha 2-6 sialyl linkage.</text>
</comment>
<dbReference type="InterPro" id="IPR011040">
    <property type="entry name" value="Sialidase"/>
</dbReference>
<proteinExistence type="evidence at transcript level"/>
<organism evidence="23">
    <name type="scientific">Oscarella lobularis</name>
    <name type="common">Bubble oscar sponge</name>
    <name type="synonym">Halisarca lobularis</name>
    <dbReference type="NCBI Taxonomy" id="121494"/>
    <lineage>
        <taxon>Eukaryota</taxon>
        <taxon>Metazoa</taxon>
        <taxon>Porifera</taxon>
        <taxon>Homoscleromorpha</taxon>
        <taxon>Homosclerophorida</taxon>
        <taxon>Oscarellidae</taxon>
        <taxon>Oscarella</taxon>
    </lineage>
</organism>
<dbReference type="GO" id="GO:0004308">
    <property type="term" value="F:exo-alpha-sialidase activity"/>
    <property type="evidence" value="ECO:0007669"/>
    <property type="project" value="InterPro"/>
</dbReference>
<feature type="non-terminal residue" evidence="23">
    <location>
        <position position="278"/>
    </location>
</feature>
<evidence type="ECO:0000256" key="12">
    <source>
        <dbReference type="ARBA" id="ARBA00023136"/>
    </source>
</evidence>
<evidence type="ECO:0000259" key="22">
    <source>
        <dbReference type="Pfam" id="PF13088"/>
    </source>
</evidence>
<feature type="non-terminal residue" evidence="23">
    <location>
        <position position="1"/>
    </location>
</feature>
<dbReference type="Pfam" id="PF13088">
    <property type="entry name" value="BNR_2"/>
    <property type="match status" value="1"/>
</dbReference>
<feature type="chain" id="PRO_5003835852" description="Sialidase-1" evidence="21">
    <location>
        <begin position="22"/>
        <end position="278"/>
    </location>
</feature>
<keyword evidence="8 21" id="KW-0732">Signal</keyword>
<dbReference type="Gene3D" id="2.120.10.10">
    <property type="match status" value="1"/>
</dbReference>
<evidence type="ECO:0000256" key="18">
    <source>
        <dbReference type="ARBA" id="ARBA00040509"/>
    </source>
</evidence>
<comment type="subcellular location">
    <subcellularLocation>
        <location evidence="3">Cell membrane</location>
    </subcellularLocation>
    <subcellularLocation>
        <location evidence="4">Cytoplasmic vesicle</location>
    </subcellularLocation>
    <subcellularLocation>
        <location evidence="2">Lysosome lumen</location>
    </subcellularLocation>
    <subcellularLocation>
        <location evidence="1">Lysosome membrane</location>
        <topology evidence="1">Peripheral membrane protein</topology>
        <orientation evidence="1">Lumenal side</orientation>
    </subcellularLocation>
</comment>
<dbReference type="EMBL" id="BK008542">
    <property type="protein sequence ID" value="DAA35229.1"/>
    <property type="molecule type" value="mRNA"/>
</dbReference>
<evidence type="ECO:0000256" key="8">
    <source>
        <dbReference type="ARBA" id="ARBA00022729"/>
    </source>
</evidence>
<dbReference type="InterPro" id="IPR026856">
    <property type="entry name" value="Sialidase_fam"/>
</dbReference>
<evidence type="ECO:0000256" key="20">
    <source>
        <dbReference type="ARBA" id="ARBA00041413"/>
    </source>
</evidence>
<dbReference type="CDD" id="cd15482">
    <property type="entry name" value="Sialidase_non-viral"/>
    <property type="match status" value="1"/>
</dbReference>
<evidence type="ECO:0000256" key="4">
    <source>
        <dbReference type="ARBA" id="ARBA00004541"/>
    </source>
</evidence>
<evidence type="ECO:0000256" key="9">
    <source>
        <dbReference type="ARBA" id="ARBA00022737"/>
    </source>
</evidence>
<evidence type="ECO:0000313" key="23">
    <source>
        <dbReference type="EMBL" id="DAA35229.1"/>
    </source>
</evidence>
<dbReference type="GO" id="GO:0043202">
    <property type="term" value="C:lysosomal lumen"/>
    <property type="evidence" value="ECO:0007669"/>
    <property type="project" value="UniProtKB-SubCell"/>
</dbReference>
<evidence type="ECO:0000256" key="3">
    <source>
        <dbReference type="ARBA" id="ARBA00004236"/>
    </source>
</evidence>
<feature type="signal peptide" evidence="21">
    <location>
        <begin position="1"/>
        <end position="21"/>
    </location>
</feature>
<dbReference type="AlphaFoldDB" id="K0Q6T7"/>
<dbReference type="GO" id="GO:0009313">
    <property type="term" value="P:oligosaccharide catabolic process"/>
    <property type="evidence" value="ECO:0007669"/>
    <property type="project" value="TreeGrafter"/>
</dbReference>
<evidence type="ECO:0000256" key="2">
    <source>
        <dbReference type="ARBA" id="ARBA00004227"/>
    </source>
</evidence>
<feature type="domain" description="Sialidase" evidence="22">
    <location>
        <begin position="90"/>
        <end position="275"/>
    </location>
</feature>
<dbReference type="GO" id="GO:0005886">
    <property type="term" value="C:plasma membrane"/>
    <property type="evidence" value="ECO:0007669"/>
    <property type="project" value="UniProtKB-SubCell"/>
</dbReference>
<reference evidence="23" key="3">
    <citation type="journal article" date="2004" name="Genomics">
        <title>Molecular cloning and characterization of NEU4, the fourth member of the human sialidase gene family.</title>
        <authorList>
            <person name="Monti E."/>
            <person name="Bassi M.T."/>
            <person name="Bresciani R."/>
            <person name="Civini S."/>
            <person name="Croci G.L."/>
            <person name="Papini N."/>
            <person name="Riboni M."/>
            <person name="Zanchetti G."/>
            <person name="Ballabio A."/>
            <person name="Preti A."/>
            <person name="Tettamanti G."/>
            <person name="Venerando B."/>
            <person name="Borsani G."/>
        </authorList>
    </citation>
    <scope>NUCLEOTIDE SEQUENCE</scope>
</reference>
<evidence type="ECO:0000256" key="19">
    <source>
        <dbReference type="ARBA" id="ARBA00041332"/>
    </source>
</evidence>
<protein>
    <recommendedName>
        <fullName evidence="18">Sialidase-1</fullName>
    </recommendedName>
    <alternativeName>
        <fullName evidence="20">Lysosomal sialidase</fullName>
    </alternativeName>
    <alternativeName>
        <fullName evidence="19">N-acetyl-alpha-neuraminidase 1</fullName>
    </alternativeName>
</protein>
<reference evidence="23" key="2">
    <citation type="journal article" date="2000" name="Biochem. J.">
        <title>Identification and expression of NEU3, a novel human sialidase associated to the plasma membrane.</title>
        <authorList>
            <person name="Monti E."/>
            <person name="Bassi M.T."/>
            <person name="Papini N."/>
            <person name="Riboni M."/>
            <person name="Manzoni M."/>
            <person name="Venerando B."/>
            <person name="Croci G."/>
            <person name="Preti A."/>
            <person name="Ballabio A."/>
            <person name="Tettamanti G."/>
            <person name="Borsani G."/>
        </authorList>
    </citation>
    <scope>NUCLEOTIDE SEQUENCE</scope>
</reference>
<reference evidence="23" key="5">
    <citation type="journal article" date="2011" name="BMC Biochem.">
        <title>Gallus gallus NEU3 sialidase as model to study protein evolution mechanism based on rapid evolving loops.</title>
        <authorList>
            <person name="Giacopuzzi E."/>
            <person name="Barlati S."/>
            <person name="Preti A."/>
            <person name="Venerando B."/>
            <person name="Monti E."/>
            <person name="Borsani G."/>
            <person name="Bresciani R."/>
        </authorList>
    </citation>
    <scope>NUCLEOTIDE SEQUENCE</scope>
</reference>
<evidence type="ECO:0000256" key="5">
    <source>
        <dbReference type="ARBA" id="ARBA00009348"/>
    </source>
</evidence>
<keyword evidence="9" id="KW-0677">Repeat</keyword>
<reference evidence="23" key="1">
    <citation type="journal article" date="1999" name="Genomics">
        <title>Cloning and characterization of NEU2, a human gene homologous to rodent soluble sialidases.</title>
        <authorList>
            <person name="Monti E."/>
            <person name="Preti A."/>
            <person name="Rossi E."/>
            <person name="Ballabio A."/>
            <person name="Borsani G."/>
        </authorList>
    </citation>
    <scope>NUCLEOTIDE SEQUENCE</scope>
</reference>
<dbReference type="GO" id="GO:0005765">
    <property type="term" value="C:lysosomal membrane"/>
    <property type="evidence" value="ECO:0007669"/>
    <property type="project" value="UniProtKB-SubCell"/>
</dbReference>
<dbReference type="GO" id="GO:0031410">
    <property type="term" value="C:cytoplasmic vesicle"/>
    <property type="evidence" value="ECO:0007669"/>
    <property type="project" value="UniProtKB-SubCell"/>
</dbReference>
<evidence type="ECO:0000256" key="6">
    <source>
        <dbReference type="ARBA" id="ARBA00022475"/>
    </source>
</evidence>
<comment type="subunit">
    <text evidence="17">Interacts with cathepsin A (protective protein), beta-galactosidase and N-acetylgalactosamine-6-sulfate sulfatase in a multienzyme complex.</text>
</comment>
<accession>K0Q6T7</accession>
<keyword evidence="12" id="KW-0472">Membrane</keyword>
<keyword evidence="10" id="KW-0378">Hydrolase</keyword>
<sequence>PRVRTKGSLVLYFSIIFSSSAELFLNPFVEEEFILWNKRGDGDVDHFRIPIATWNERGAIVAVSEARKNTSADRSAKFLAVRRMAHSVWSKDAWSPTMFIENDGFASDGVNLGAVLSTTNGTTIVVYGTCMHTCPKTRTFTMTSHDDGLTWGEPVDITEQIGGVYEIFAGGPGYGIQKRHDPHQGRLIFCGWNCTAPFSDDHGKTTGVKCIYSDDEGMRWKSGAWIPGIPYGQEKAAHDFTPSENQLVELSDGSILITTRNDVGYHGPYRVLARSFDA</sequence>
<dbReference type="PANTHER" id="PTHR10628">
    <property type="entry name" value="SIALIDASE"/>
    <property type="match status" value="1"/>
</dbReference>
<comment type="miscellaneous">
    <text evidence="23">The sequence shown here is derived from an EMBL/GenBank/DDBJ third party annotation (TPA) entry.</text>
</comment>
<keyword evidence="14" id="KW-0458">Lysosome</keyword>
<keyword evidence="15" id="KW-0968">Cytoplasmic vesicle</keyword>
<dbReference type="GO" id="GO:0006689">
    <property type="term" value="P:ganglioside catabolic process"/>
    <property type="evidence" value="ECO:0007669"/>
    <property type="project" value="TreeGrafter"/>
</dbReference>
<keyword evidence="11" id="KW-0443">Lipid metabolism</keyword>
<dbReference type="InterPro" id="IPR036278">
    <property type="entry name" value="Sialidase_sf"/>
</dbReference>
<keyword evidence="7" id="KW-0597">Phosphoprotein</keyword>